<dbReference type="GO" id="GO:0008803">
    <property type="term" value="F:bis(5'-nucleosyl)-tetraphosphatase (symmetrical) activity"/>
    <property type="evidence" value="ECO:0007669"/>
    <property type="project" value="UniProtKB-EC"/>
</dbReference>
<evidence type="ECO:0000256" key="4">
    <source>
        <dbReference type="ARBA" id="ARBA00022801"/>
    </source>
</evidence>
<dbReference type="InterPro" id="IPR051094">
    <property type="entry name" value="Diverse_Catalytic_Enzymes"/>
</dbReference>
<dbReference type="GO" id="GO:0046872">
    <property type="term" value="F:metal ion binding"/>
    <property type="evidence" value="ECO:0007669"/>
    <property type="project" value="UniProtKB-KW"/>
</dbReference>
<evidence type="ECO:0000256" key="1">
    <source>
        <dbReference type="ARBA" id="ARBA00012506"/>
    </source>
</evidence>
<evidence type="ECO:0000313" key="9">
    <source>
        <dbReference type="Proteomes" id="UP000824125"/>
    </source>
</evidence>
<name>A0A9D1MU37_9FIRM</name>
<dbReference type="PANTHER" id="PTHR35795">
    <property type="entry name" value="SLR1885 PROTEIN"/>
    <property type="match status" value="1"/>
</dbReference>
<protein>
    <recommendedName>
        <fullName evidence="1">bis(5'-nucleosyl)-tetraphosphatase (symmetrical)</fullName>
        <ecNumber evidence="1">3.6.1.41</ecNumber>
    </recommendedName>
</protein>
<dbReference type="Gene3D" id="1.10.3210.10">
    <property type="entry name" value="Hypothetical protein af1432"/>
    <property type="match status" value="1"/>
</dbReference>
<reference evidence="8" key="2">
    <citation type="journal article" date="2021" name="PeerJ">
        <title>Extensive microbial diversity within the chicken gut microbiome revealed by metagenomics and culture.</title>
        <authorList>
            <person name="Gilroy R."/>
            <person name="Ravi A."/>
            <person name="Getino M."/>
            <person name="Pursley I."/>
            <person name="Horton D.L."/>
            <person name="Alikhan N.F."/>
            <person name="Baker D."/>
            <person name="Gharbi K."/>
            <person name="Hall N."/>
            <person name="Watson M."/>
            <person name="Adriaenssens E.M."/>
            <person name="Foster-Nyarko E."/>
            <person name="Jarju S."/>
            <person name="Secka A."/>
            <person name="Antonio M."/>
            <person name="Oren A."/>
            <person name="Chaudhuri R.R."/>
            <person name="La Ragione R."/>
            <person name="Hildebrand F."/>
            <person name="Pallen M.J."/>
        </authorList>
    </citation>
    <scope>NUCLEOTIDE SEQUENCE</scope>
    <source>
        <strain evidence="8">CHK176-6737</strain>
    </source>
</reference>
<dbReference type="SUPFAM" id="SSF109604">
    <property type="entry name" value="HD-domain/PDEase-like"/>
    <property type="match status" value="1"/>
</dbReference>
<evidence type="ECO:0000259" key="7">
    <source>
        <dbReference type="SMART" id="SM00471"/>
    </source>
</evidence>
<dbReference type="EMBL" id="DVNM01000008">
    <property type="protein sequence ID" value="HIU68637.1"/>
    <property type="molecule type" value="Genomic_DNA"/>
</dbReference>
<dbReference type="InterPro" id="IPR006674">
    <property type="entry name" value="HD_domain"/>
</dbReference>
<comment type="caution">
    <text evidence="8">The sequence shown here is derived from an EMBL/GenBank/DDBJ whole genome shotgun (WGS) entry which is preliminary data.</text>
</comment>
<evidence type="ECO:0000256" key="5">
    <source>
        <dbReference type="ARBA" id="ARBA00023004"/>
    </source>
</evidence>
<evidence type="ECO:0000256" key="3">
    <source>
        <dbReference type="ARBA" id="ARBA00022741"/>
    </source>
</evidence>
<dbReference type="InterPro" id="IPR003607">
    <property type="entry name" value="HD/PDEase_dom"/>
</dbReference>
<keyword evidence="3" id="KW-0547">Nucleotide-binding</keyword>
<dbReference type="CDD" id="cd00077">
    <property type="entry name" value="HDc"/>
    <property type="match status" value="1"/>
</dbReference>
<dbReference type="InterPro" id="IPR005249">
    <property type="entry name" value="YqeK"/>
</dbReference>
<dbReference type="PANTHER" id="PTHR35795:SF1">
    <property type="entry name" value="BIS(5'-NUCLEOSYL)-TETRAPHOSPHATASE, SYMMETRICAL"/>
    <property type="match status" value="1"/>
</dbReference>
<evidence type="ECO:0000313" key="8">
    <source>
        <dbReference type="EMBL" id="HIU68637.1"/>
    </source>
</evidence>
<organism evidence="8 9">
    <name type="scientific">Candidatus Scybalenecus merdavium</name>
    <dbReference type="NCBI Taxonomy" id="2840939"/>
    <lineage>
        <taxon>Bacteria</taxon>
        <taxon>Bacillati</taxon>
        <taxon>Bacillota</taxon>
        <taxon>Clostridia</taxon>
        <taxon>Eubacteriales</taxon>
        <taxon>Oscillospiraceae</taxon>
        <taxon>Oscillospiraceae incertae sedis</taxon>
        <taxon>Candidatus Scybalenecus</taxon>
    </lineage>
</organism>
<keyword evidence="4 8" id="KW-0378">Hydrolase</keyword>
<proteinExistence type="predicted"/>
<feature type="domain" description="HD/PDEase" evidence="7">
    <location>
        <begin position="22"/>
        <end position="147"/>
    </location>
</feature>
<dbReference type="NCBIfam" id="TIGR00277">
    <property type="entry name" value="HDIG"/>
    <property type="match status" value="1"/>
</dbReference>
<accession>A0A9D1MU37</accession>
<keyword evidence="2" id="KW-0479">Metal-binding</keyword>
<reference evidence="8" key="1">
    <citation type="submission" date="2020-10" db="EMBL/GenBank/DDBJ databases">
        <authorList>
            <person name="Gilroy R."/>
        </authorList>
    </citation>
    <scope>NUCLEOTIDE SEQUENCE</scope>
    <source>
        <strain evidence="8">CHK176-6737</strain>
    </source>
</reference>
<dbReference type="SMART" id="SM00471">
    <property type="entry name" value="HDc"/>
    <property type="match status" value="1"/>
</dbReference>
<gene>
    <name evidence="8" type="primary">yqeK</name>
    <name evidence="8" type="ORF">IAD23_01595</name>
</gene>
<comment type="catalytic activity">
    <reaction evidence="6">
        <text>P(1),P(4)-bis(5'-adenosyl) tetraphosphate + H2O = 2 ADP + 2 H(+)</text>
        <dbReference type="Rhea" id="RHEA:24252"/>
        <dbReference type="ChEBI" id="CHEBI:15377"/>
        <dbReference type="ChEBI" id="CHEBI:15378"/>
        <dbReference type="ChEBI" id="CHEBI:58141"/>
        <dbReference type="ChEBI" id="CHEBI:456216"/>
        <dbReference type="EC" id="3.6.1.41"/>
    </reaction>
</comment>
<dbReference type="NCBIfam" id="TIGR00488">
    <property type="entry name" value="bis(5'-nucleosyl)-tetraphosphatase (symmetrical) YqeK"/>
    <property type="match status" value="1"/>
</dbReference>
<dbReference type="Proteomes" id="UP000824125">
    <property type="component" value="Unassembled WGS sequence"/>
</dbReference>
<sequence>MKEAFTVQYDVNKYMELIREKLSPYRFHHSVCVAKAAVQLAEKYGADVDRAFLAGLLHDITKEMPPEEQIRWIKQGNLPFGEVERRSPAVYHQMSGAVYVRDALQIDDGEVFTAIRFHTTACAGMPKLAKVLYLADFISDDRQYPDVETMRAKAYEGLDAGMLYALEYTIKDVVGKQRVLHPDTTSAYNEIIMKEK</sequence>
<dbReference type="InterPro" id="IPR006675">
    <property type="entry name" value="HDIG_dom"/>
</dbReference>
<dbReference type="Pfam" id="PF01966">
    <property type="entry name" value="HD"/>
    <property type="match status" value="1"/>
</dbReference>
<dbReference type="GO" id="GO:0000166">
    <property type="term" value="F:nucleotide binding"/>
    <property type="evidence" value="ECO:0007669"/>
    <property type="project" value="UniProtKB-KW"/>
</dbReference>
<dbReference type="EC" id="3.6.1.41" evidence="1"/>
<keyword evidence="5" id="KW-0408">Iron</keyword>
<evidence type="ECO:0000256" key="6">
    <source>
        <dbReference type="ARBA" id="ARBA00049417"/>
    </source>
</evidence>
<dbReference type="AlphaFoldDB" id="A0A9D1MU37"/>
<evidence type="ECO:0000256" key="2">
    <source>
        <dbReference type="ARBA" id="ARBA00022723"/>
    </source>
</evidence>